<keyword evidence="6" id="KW-0106">Calcium</keyword>
<evidence type="ECO:0000256" key="5">
    <source>
        <dbReference type="ARBA" id="ARBA00022737"/>
    </source>
</evidence>
<dbReference type="InterPro" id="IPR015919">
    <property type="entry name" value="Cadherin-like_sf"/>
</dbReference>
<feature type="domain" description="Dystroglycan-type cadherin-like" evidence="10">
    <location>
        <begin position="1917"/>
        <end position="2018"/>
    </location>
</feature>
<gene>
    <name evidence="11" type="ORF">LP092_04335</name>
</gene>
<dbReference type="Pfam" id="PF00353">
    <property type="entry name" value="HemolysinCabind"/>
    <property type="match status" value="14"/>
</dbReference>
<dbReference type="PANTHER" id="PTHR38340:SF1">
    <property type="entry name" value="S-LAYER PROTEIN"/>
    <property type="match status" value="1"/>
</dbReference>
<keyword evidence="5" id="KW-0677">Repeat</keyword>
<keyword evidence="8" id="KW-0472">Membrane</keyword>
<evidence type="ECO:0000256" key="8">
    <source>
        <dbReference type="ARBA" id="ARBA00023136"/>
    </source>
</evidence>
<dbReference type="SUPFAM" id="SSF51120">
    <property type="entry name" value="beta-Roll"/>
    <property type="match status" value="12"/>
</dbReference>
<protein>
    <submittedName>
        <fullName evidence="11">Ig domain-containing protein</fullName>
    </submittedName>
</protein>
<dbReference type="InterPro" id="IPR010566">
    <property type="entry name" value="Haemolys_ca-bd"/>
</dbReference>
<dbReference type="InterPro" id="IPR006644">
    <property type="entry name" value="Cadg"/>
</dbReference>
<dbReference type="GeneID" id="77189192"/>
<dbReference type="InterPro" id="IPR011049">
    <property type="entry name" value="Serralysin-like_metalloprot_C"/>
</dbReference>
<keyword evidence="4" id="KW-0800">Toxin</keyword>
<dbReference type="InterPro" id="IPR001343">
    <property type="entry name" value="Hemolysn_Ca-bd"/>
</dbReference>
<dbReference type="PRINTS" id="PR01488">
    <property type="entry name" value="RTXTOXINA"/>
</dbReference>
<dbReference type="InterPro" id="IPR018511">
    <property type="entry name" value="Hemolysin-typ_Ca-bd_CS"/>
</dbReference>
<evidence type="ECO:0000313" key="12">
    <source>
        <dbReference type="Proteomes" id="UP001163632"/>
    </source>
</evidence>
<evidence type="ECO:0000256" key="4">
    <source>
        <dbReference type="ARBA" id="ARBA00022656"/>
    </source>
</evidence>
<proteinExistence type="predicted"/>
<dbReference type="Gene3D" id="2.60.40.10">
    <property type="entry name" value="Immunoglobulins"/>
    <property type="match status" value="1"/>
</dbReference>
<evidence type="ECO:0000313" key="11">
    <source>
        <dbReference type="EMBL" id="UZA03979.1"/>
    </source>
</evidence>
<accession>A0ABY6MAB3</accession>
<sequence length="2344" mass="253516">MEFGISLSKDGDKLSDEIGDIAKKAWEFTKEVWDKIADWLENPTDWLPDIVKDWLDIPRTGEYYVYDPLTLDLNGNGLIDVIGTDGYKGALFDHNGDGIATATSWVSGADGLLVLDRNGDGVINSGRELFGDSTLLSNGSTARHGYEALAEFDDNGDGVINADDEIFSRLKVWQDKNGDGISTQDEMTELDKLGIDNLSLTYRDVNKALGKGVTVAQQGTYTKDGAKHMMADLQFEHNSIYSRYTDSLELSDAQKELPNLKGMGRLRDLRQASALSENLTNLLTQYQSATTKTAQLALLPALINAWAETDPSTKDEISDIMFSSSLTRTKNSGVGLTPSQASAIANFVIDPVSQKKLNEIRHKIDILDSFTGTKTEKIYITNNKRAEEILKSINTSHHNLEKSIYHALLTQTRLSPYLEKVALTFGDNGLSFDYNELEAFINAKYQDDPKNAFVDLAELLVYGGITGWGEGRVILAKFAQDAKDKGVIEDYLALLDNATTAKLATQYGSDSNDLLTAVGMLDKDILEGHEGNDTLIAGSADSLLIGGTGSDTYIYKQGFGNSVIDNHDTSHGRLDVINITFANLADINYERQGESLVIRVAGESGTITVRDMFAGDELTKHIDQIILKDGVITLSDIKKELLKGTDNNDTIIGFGSDDIIHARAGDDIIEGRGGNDIIYAGDGNNRINAGAGDDIIHLLSGNNHAYGGDGDDIIYSGIGNDKLEGGIGSDVYVLGKNFGKDEIINFNPNGQDKDVIKFTDGILLSHLDIKRTDNHLIINQKGTTNSIKVTNFFERDALGDFNVQQIIGADGNYLTVDQIKAIVMQGTADDDNLYAYSEGSRLDGKEGSDRLIGNAGNDTLIGGTGNDQLEGGAGNDTYLFELGDGKDTINSRDNNTNKIDSIVFGENINPEQVTLKRIGNNLVISYSEQDQVTVQNFFDSNGVTNYRIDQIKFADGTIWHVDDIKDKVLQATQGDDVIQGYAGDDILTGLDGNDRLIGNAGNDTLIGGAGNDRLEGGEGNNTYVFSLGDGKDTIYSHYQNKHDIIEFTQDIHADKVLIKRDYNNLVISYSEQDQITVERFFGDNGLTTNRINQVKFTDGTIWTADDIKSLIAQGTSHNDNIWGYDNEDDVIYGQDGNDNLYGKGGNDTLIGGAGNDTLNGGAGDDTYVFEGQWGQDIISDNAGTNQIRLEGVSPDNLHLFKDGNALVIKQLGTDNKITINHQFADNENITDVRSIQSIIFDKDVVWDANAIKQKAVIGTDDDNIIHGFSDDDVMLGGIGNDTLIGNTGNDTLIGGAGNDTLNGGAGDDTYVFEGQWGQDIISDNAGTNQIRLEGVSPSDVYLYRDNAHLMIKQLGSENSIQILHQFDDNINHNPISSILFADGTIWESSIFKQLAVIGTQSDDVRHGFDSADIMHGRDGNDTLYGEGGDDILYGEDGNDVLDGGLGADRLLGGAGNDTYHVNESGDEVIENAKEGEDIVISEIDYTLTQNVENLTLTNNQQAITATGNNLNNILTGNTFNNILDGREGIDTMIGGLGDDTYYVDNTLDIIIEETGEGYDSVIASSDYTLSEHVENLTLVGDAIVAIGNDLDNILIGNEKFNRLDGGHGDDTLDGGLGADTMIGGLGNDTYHVDNALDVIIELPDEGYDTIISQVDYTLVKNVERIILEAGSNATHATGNELDNHIIGNETDNVIDGGMGADLMDGGLGDDYYVVDNEFDNVVEQFDGGIDTVEQHIDRPFYGFDEFGNAVKTGSYNLLFNDVENLILKGEATKAFGHDLDNIITLNNKDNFVNALSGNDTIIYQKGGGRDTILSTDSLESKDALVIHGYDLSEAMFVRVTNTASNHDMLQIRFKGTNDQITLIDYFAEQVDGFDNRMDEITFTKGGNTTTLSQSEFEAKIFAQTNNHAPWVNKHPRPIKGEIGKALSITFDKDTIKDADAYDSELSYRLTLASTGADGRYEPLPDWLSFDPSTLTLTGTPPKGTAGNLQFILWGEYSFNHSAGAYINLSIAGATVDKPTETSPSAPVAIGDTIKDTQGNDTLRGTTADNTFVYTKGVDTIIDKGGNDTLVFGNGITFNQVGSTLLMSGNDLILRVNGSTTNQVTLKDFFGSANSIIETIKFETGGQIDYKRIYELFGKEVPADTPAPTTNDTTTPTTPTVSPQNSFIGTNKADKLTGADGNDQLQGLAGADTLDGKAGHDILIGGNDRLIGGSGNDLYYFTKGFGKDTIVNTGGGYDNIYFDGISFNQVGRGLTKMNNNLILKVSGSTDELTIKDFFAGGDNADINISFADGGSISATELLGLFKSSKTATHTDIDGFNKALDVSLALMEEFKTLTTESGTTII</sequence>
<keyword evidence="3" id="KW-0964">Secreted</keyword>
<dbReference type="PRINTS" id="PR00313">
    <property type="entry name" value="CABNDNGRPT"/>
</dbReference>
<evidence type="ECO:0000256" key="9">
    <source>
        <dbReference type="SAM" id="MobiDB-lite"/>
    </source>
</evidence>
<dbReference type="InterPro" id="IPR003995">
    <property type="entry name" value="RTX_toxin_determinant-A"/>
</dbReference>
<evidence type="ECO:0000256" key="3">
    <source>
        <dbReference type="ARBA" id="ARBA00022525"/>
    </source>
</evidence>
<dbReference type="Pfam" id="PF06594">
    <property type="entry name" value="HCBP_related"/>
    <property type="match status" value="4"/>
</dbReference>
<dbReference type="SUPFAM" id="SSF49313">
    <property type="entry name" value="Cadherin-like"/>
    <property type="match status" value="1"/>
</dbReference>
<keyword evidence="12" id="KW-1185">Reference proteome</keyword>
<organism evidence="11 12">
    <name type="scientific">Moraxella bovis</name>
    <dbReference type="NCBI Taxonomy" id="476"/>
    <lineage>
        <taxon>Bacteria</taxon>
        <taxon>Pseudomonadati</taxon>
        <taxon>Pseudomonadota</taxon>
        <taxon>Gammaproteobacteria</taxon>
        <taxon>Moraxellales</taxon>
        <taxon>Moraxellaceae</taxon>
        <taxon>Moraxella</taxon>
    </lineage>
</organism>
<dbReference type="InterPro" id="IPR013783">
    <property type="entry name" value="Ig-like_fold"/>
</dbReference>
<feature type="compositionally biased region" description="Low complexity" evidence="9">
    <location>
        <begin position="2142"/>
        <end position="2159"/>
    </location>
</feature>
<keyword evidence="7" id="KW-0843">Virulence</keyword>
<dbReference type="Proteomes" id="UP001163632">
    <property type="component" value="Chromosome"/>
</dbReference>
<evidence type="ECO:0000256" key="1">
    <source>
        <dbReference type="ARBA" id="ARBA00004370"/>
    </source>
</evidence>
<comment type="subcellular location">
    <subcellularLocation>
        <location evidence="1">Membrane</location>
    </subcellularLocation>
    <subcellularLocation>
        <location evidence="2">Secreted</location>
    </subcellularLocation>
</comment>
<dbReference type="PANTHER" id="PTHR38340">
    <property type="entry name" value="S-LAYER PROTEIN"/>
    <property type="match status" value="1"/>
</dbReference>
<dbReference type="InterPro" id="IPR050557">
    <property type="entry name" value="RTX_toxin/Mannuronan_C5-epim"/>
</dbReference>
<dbReference type="RefSeq" id="WP_112741964.1">
    <property type="nucleotide sequence ID" value="NZ_CP030241.1"/>
</dbReference>
<feature type="region of interest" description="Disordered" evidence="9">
    <location>
        <begin position="2140"/>
        <end position="2172"/>
    </location>
</feature>
<reference evidence="11" key="1">
    <citation type="journal article" date="2022" name="BMC Microbiol.">
        <title>Whole genome sequencing of Moraxella bovis strains from North America reveals two genotypes with different genetic determinants.</title>
        <authorList>
            <person name="Wynn E.L."/>
            <person name="Hille M.M."/>
            <person name="Loy J.D."/>
            <person name="Schuller G."/>
            <person name="Kuhn K.L."/>
            <person name="Dickey A.M."/>
            <person name="Bono J.L."/>
            <person name="Clawson M.L."/>
        </authorList>
    </citation>
    <scope>NUCLEOTIDE SEQUENCE</scope>
    <source>
        <strain evidence="11">SAM102599</strain>
    </source>
</reference>
<evidence type="ECO:0000256" key="7">
    <source>
        <dbReference type="ARBA" id="ARBA00023026"/>
    </source>
</evidence>
<evidence type="ECO:0000256" key="6">
    <source>
        <dbReference type="ARBA" id="ARBA00022837"/>
    </source>
</evidence>
<evidence type="ECO:0000259" key="10">
    <source>
        <dbReference type="SMART" id="SM00736"/>
    </source>
</evidence>
<evidence type="ECO:0000256" key="2">
    <source>
        <dbReference type="ARBA" id="ARBA00004613"/>
    </source>
</evidence>
<dbReference type="PROSITE" id="PS00330">
    <property type="entry name" value="HEMOLYSIN_CALCIUM"/>
    <property type="match status" value="9"/>
</dbReference>
<dbReference type="SMART" id="SM00736">
    <property type="entry name" value="CADG"/>
    <property type="match status" value="1"/>
</dbReference>
<dbReference type="Pfam" id="PF05345">
    <property type="entry name" value="He_PIG"/>
    <property type="match status" value="1"/>
</dbReference>
<dbReference type="EMBL" id="CP087830">
    <property type="protein sequence ID" value="UZA03979.1"/>
    <property type="molecule type" value="Genomic_DNA"/>
</dbReference>
<name>A0ABY6MAB3_MORBO</name>
<dbReference type="Gene3D" id="2.150.10.10">
    <property type="entry name" value="Serralysin-like metalloprotease, C-terminal"/>
    <property type="match status" value="10"/>
</dbReference>